<dbReference type="InterPro" id="IPR010131">
    <property type="entry name" value="MdtP/NodT-like"/>
</dbReference>
<reference evidence="4 5" key="1">
    <citation type="submission" date="2016-11" db="EMBL/GenBank/DDBJ databases">
        <authorList>
            <person name="Jaros S."/>
            <person name="Januszkiewicz K."/>
            <person name="Wedrychowicz H."/>
        </authorList>
    </citation>
    <scope>NUCLEOTIDE SEQUENCE [LARGE SCALE GENOMIC DNA]</scope>
    <source>
        <strain evidence="4 5">DSM 21986</strain>
    </source>
</reference>
<feature type="chain" id="PRO_5012974102" evidence="3">
    <location>
        <begin position="21"/>
        <end position="412"/>
    </location>
</feature>
<dbReference type="SUPFAM" id="SSF56954">
    <property type="entry name" value="Outer membrane efflux proteins (OEP)"/>
    <property type="match status" value="1"/>
</dbReference>
<evidence type="ECO:0000256" key="3">
    <source>
        <dbReference type="SAM" id="SignalP"/>
    </source>
</evidence>
<evidence type="ECO:0000256" key="2">
    <source>
        <dbReference type="SAM" id="Coils"/>
    </source>
</evidence>
<sequence>MTRYIRWTLLLLLFPAMVHAQSTSISLEEAVELFKQNSLQQELARYDQLRKQGEAIRYKAYPNPQVSVYREQLNAGTLDYQETTYQVSQPIELLGQPFLRSRSASKSQKAAQLQFEYDRLQLIRQVKTLYAEYWQLSEKLDIYSRALEVIRKARSAAKARQAEGTFSGLQVQRFNVELSRYRKQRDQVQLNLQQTGNRLATYLFSGQALGTQIQPSDSLSIMPINIQEQALIQYALANRADLVALEQMLGASELQYKVEKRDRLPDLNVNFGYKNQSDGSEGFVIGGSIKLPIFNQNRGNVTITRAQTRSRQTELTLKQQAVRNQVATAYERVELVLEQWQSMQEDAMDVSMLEAARAAYQQGRYSLVELLDATQAYVDGQTMIYETIADYNQALFELDLQSAGRISESQNN</sequence>
<keyword evidence="2" id="KW-0175">Coiled coil</keyword>
<dbReference type="PANTHER" id="PTHR30203">
    <property type="entry name" value="OUTER MEMBRANE CATION EFFLUX PROTEIN"/>
    <property type="match status" value="1"/>
</dbReference>
<evidence type="ECO:0000256" key="1">
    <source>
        <dbReference type="ARBA" id="ARBA00007613"/>
    </source>
</evidence>
<gene>
    <name evidence="4" type="ORF">SAMN05443144_105216</name>
</gene>
<evidence type="ECO:0000313" key="5">
    <source>
        <dbReference type="Proteomes" id="UP000184041"/>
    </source>
</evidence>
<feature type="coiled-coil region" evidence="2">
    <location>
        <begin position="171"/>
        <end position="198"/>
    </location>
</feature>
<dbReference type="Proteomes" id="UP000184041">
    <property type="component" value="Unassembled WGS sequence"/>
</dbReference>
<keyword evidence="5" id="KW-1185">Reference proteome</keyword>
<dbReference type="AlphaFoldDB" id="A0A1M4Z158"/>
<dbReference type="EMBL" id="FQUS01000005">
    <property type="protein sequence ID" value="SHF11705.1"/>
    <property type="molecule type" value="Genomic_DNA"/>
</dbReference>
<dbReference type="Pfam" id="PF02321">
    <property type="entry name" value="OEP"/>
    <property type="match status" value="2"/>
</dbReference>
<dbReference type="STRING" id="1194090.SAMN05443144_105216"/>
<comment type="similarity">
    <text evidence="1">Belongs to the outer membrane factor (OMF) (TC 1.B.17) family.</text>
</comment>
<proteinExistence type="inferred from homology"/>
<dbReference type="OrthoDB" id="9791261at2"/>
<protein>
    <submittedName>
        <fullName evidence="4">Outer membrane protein TolC</fullName>
    </submittedName>
</protein>
<name>A0A1M4Z158_9BACT</name>
<keyword evidence="3" id="KW-0732">Signal</keyword>
<organism evidence="4 5">
    <name type="scientific">Fodinibius roseus</name>
    <dbReference type="NCBI Taxonomy" id="1194090"/>
    <lineage>
        <taxon>Bacteria</taxon>
        <taxon>Pseudomonadati</taxon>
        <taxon>Balneolota</taxon>
        <taxon>Balneolia</taxon>
        <taxon>Balneolales</taxon>
        <taxon>Balneolaceae</taxon>
        <taxon>Fodinibius</taxon>
    </lineage>
</organism>
<dbReference type="Gene3D" id="1.20.1600.10">
    <property type="entry name" value="Outer membrane efflux proteins (OEP)"/>
    <property type="match status" value="1"/>
</dbReference>
<evidence type="ECO:0000313" key="4">
    <source>
        <dbReference type="EMBL" id="SHF11705.1"/>
    </source>
</evidence>
<dbReference type="InterPro" id="IPR003423">
    <property type="entry name" value="OMP_efflux"/>
</dbReference>
<dbReference type="GO" id="GO:0015562">
    <property type="term" value="F:efflux transmembrane transporter activity"/>
    <property type="evidence" value="ECO:0007669"/>
    <property type="project" value="InterPro"/>
</dbReference>
<feature type="signal peptide" evidence="3">
    <location>
        <begin position="1"/>
        <end position="20"/>
    </location>
</feature>
<accession>A0A1M4Z158</accession>
<dbReference type="RefSeq" id="WP_084088090.1">
    <property type="nucleotide sequence ID" value="NZ_FQUS01000005.1"/>
</dbReference>